<proteinExistence type="predicted"/>
<gene>
    <name evidence="2" type="ORF">PIB30_035904</name>
</gene>
<evidence type="ECO:0000313" key="2">
    <source>
        <dbReference type="EMBL" id="MED6183210.1"/>
    </source>
</evidence>
<protein>
    <submittedName>
        <fullName evidence="2">Uncharacterized protein</fullName>
    </submittedName>
</protein>
<feature type="compositionally biased region" description="Basic residues" evidence="1">
    <location>
        <begin position="15"/>
        <end position="24"/>
    </location>
</feature>
<reference evidence="2 3" key="1">
    <citation type="journal article" date="2023" name="Plants (Basel)">
        <title>Bridging the Gap: Combining Genomics and Transcriptomics Approaches to Understand Stylosanthes scabra, an Orphan Legume from the Brazilian Caatinga.</title>
        <authorList>
            <person name="Ferreira-Neto J.R.C."/>
            <person name="da Silva M.D."/>
            <person name="Binneck E."/>
            <person name="de Melo N.F."/>
            <person name="da Silva R.H."/>
            <person name="de Melo A.L.T.M."/>
            <person name="Pandolfi V."/>
            <person name="Bustamante F.O."/>
            <person name="Brasileiro-Vidal A.C."/>
            <person name="Benko-Iseppon A.M."/>
        </authorList>
    </citation>
    <scope>NUCLEOTIDE SEQUENCE [LARGE SCALE GENOMIC DNA]</scope>
    <source>
        <tissue evidence="2">Leaves</tissue>
    </source>
</reference>
<feature type="region of interest" description="Disordered" evidence="1">
    <location>
        <begin position="50"/>
        <end position="112"/>
    </location>
</feature>
<keyword evidence="3" id="KW-1185">Reference proteome</keyword>
<comment type="caution">
    <text evidence="2">The sequence shown here is derived from an EMBL/GenBank/DDBJ whole genome shotgun (WGS) entry which is preliminary data.</text>
</comment>
<feature type="region of interest" description="Disordered" evidence="1">
    <location>
        <begin position="129"/>
        <end position="151"/>
    </location>
</feature>
<evidence type="ECO:0000313" key="3">
    <source>
        <dbReference type="Proteomes" id="UP001341840"/>
    </source>
</evidence>
<feature type="compositionally biased region" description="Basic and acidic residues" evidence="1">
    <location>
        <begin position="67"/>
        <end position="78"/>
    </location>
</feature>
<feature type="region of interest" description="Disordered" evidence="1">
    <location>
        <begin position="1"/>
        <end position="24"/>
    </location>
</feature>
<accession>A0ABU6WBB6</accession>
<feature type="compositionally biased region" description="Basic residues" evidence="1">
    <location>
        <begin position="136"/>
        <end position="151"/>
    </location>
</feature>
<evidence type="ECO:0000256" key="1">
    <source>
        <dbReference type="SAM" id="MobiDB-lite"/>
    </source>
</evidence>
<dbReference type="EMBL" id="JASCZI010181416">
    <property type="protein sequence ID" value="MED6183210.1"/>
    <property type="molecule type" value="Genomic_DNA"/>
</dbReference>
<organism evidence="2 3">
    <name type="scientific">Stylosanthes scabra</name>
    <dbReference type="NCBI Taxonomy" id="79078"/>
    <lineage>
        <taxon>Eukaryota</taxon>
        <taxon>Viridiplantae</taxon>
        <taxon>Streptophyta</taxon>
        <taxon>Embryophyta</taxon>
        <taxon>Tracheophyta</taxon>
        <taxon>Spermatophyta</taxon>
        <taxon>Magnoliopsida</taxon>
        <taxon>eudicotyledons</taxon>
        <taxon>Gunneridae</taxon>
        <taxon>Pentapetalae</taxon>
        <taxon>rosids</taxon>
        <taxon>fabids</taxon>
        <taxon>Fabales</taxon>
        <taxon>Fabaceae</taxon>
        <taxon>Papilionoideae</taxon>
        <taxon>50 kb inversion clade</taxon>
        <taxon>dalbergioids sensu lato</taxon>
        <taxon>Dalbergieae</taxon>
        <taxon>Pterocarpus clade</taxon>
        <taxon>Stylosanthes</taxon>
    </lineage>
</organism>
<name>A0ABU6WBB6_9FABA</name>
<feature type="compositionally biased region" description="Basic residues" evidence="1">
    <location>
        <begin position="79"/>
        <end position="91"/>
    </location>
</feature>
<feature type="compositionally biased region" description="Polar residues" evidence="1">
    <location>
        <begin position="50"/>
        <end position="65"/>
    </location>
</feature>
<dbReference type="Proteomes" id="UP001341840">
    <property type="component" value="Unassembled WGS sequence"/>
</dbReference>
<sequence>MEVEALIQSKEHTLHAHKPKGKKISKMLLNQRKHQETPRNLKSPCSKEMNINKQLKNKSPSSSWSMEDPRERERDINIKLRHPGKRTRYSHKASCEDGESAPEAPTCKTLPPSRLPKICMSLGKFSEDTQRVSKSSAHRSKAHNHKQYLAI</sequence>